<keyword evidence="2 5" id="KW-0732">Signal</keyword>
<feature type="signal peptide" evidence="5">
    <location>
        <begin position="1"/>
        <end position="32"/>
    </location>
</feature>
<proteinExistence type="predicted"/>
<evidence type="ECO:0000256" key="3">
    <source>
        <dbReference type="ARBA" id="ARBA00022764"/>
    </source>
</evidence>
<dbReference type="InterPro" id="IPR014340">
    <property type="entry name" value="LptA"/>
</dbReference>
<protein>
    <submittedName>
        <fullName evidence="7">Lipopolysaccharide transport periplasmic protein LptA</fullName>
    </submittedName>
</protein>
<keyword evidence="8" id="KW-1185">Reference proteome</keyword>
<dbReference type="EMBL" id="JADIKE010000038">
    <property type="protein sequence ID" value="MBM7127059.1"/>
    <property type="molecule type" value="Genomic_DNA"/>
</dbReference>
<dbReference type="Pfam" id="PF03968">
    <property type="entry name" value="LptD_N"/>
    <property type="match status" value="1"/>
</dbReference>
<dbReference type="InterPro" id="IPR052037">
    <property type="entry name" value="LPS_export_LptA"/>
</dbReference>
<gene>
    <name evidence="7" type="primary">lptA</name>
    <name evidence="7" type="ORF">ISP19_16910</name>
</gene>
<evidence type="ECO:0000313" key="8">
    <source>
        <dbReference type="Proteomes" id="UP001430149"/>
    </source>
</evidence>
<evidence type="ECO:0000313" key="7">
    <source>
        <dbReference type="EMBL" id="MBM7127059.1"/>
    </source>
</evidence>
<feature type="compositionally biased region" description="Pro residues" evidence="4">
    <location>
        <begin position="180"/>
        <end position="201"/>
    </location>
</feature>
<feature type="compositionally biased region" description="Low complexity" evidence="4">
    <location>
        <begin position="202"/>
        <end position="235"/>
    </location>
</feature>
<dbReference type="InterPro" id="IPR005653">
    <property type="entry name" value="OstA-like_N"/>
</dbReference>
<dbReference type="NCBIfam" id="TIGR03002">
    <property type="entry name" value="outer_YhbN_LptA"/>
    <property type="match status" value="1"/>
</dbReference>
<feature type="region of interest" description="Disordered" evidence="4">
    <location>
        <begin position="175"/>
        <end position="235"/>
    </location>
</feature>
<dbReference type="PANTHER" id="PTHR36504:SF1">
    <property type="entry name" value="LIPOPOLYSACCHARIDE EXPORT SYSTEM PROTEIN LPTA"/>
    <property type="match status" value="1"/>
</dbReference>
<name>A0ABS2K7D6_9GAMM</name>
<evidence type="ECO:0000256" key="5">
    <source>
        <dbReference type="SAM" id="SignalP"/>
    </source>
</evidence>
<reference evidence="7" key="1">
    <citation type="submission" date="2020-10" db="EMBL/GenBank/DDBJ databases">
        <title>Phylogeny of dyella-like bacteria.</title>
        <authorList>
            <person name="Fu J."/>
        </authorList>
    </citation>
    <scope>NUCLEOTIDE SEQUENCE</scope>
    <source>
        <strain evidence="7">DHOC52</strain>
    </source>
</reference>
<feature type="chain" id="PRO_5046659335" evidence="5">
    <location>
        <begin position="33"/>
        <end position="235"/>
    </location>
</feature>
<dbReference type="Gene3D" id="2.60.450.10">
    <property type="entry name" value="Lipopolysaccharide (LPS) transport protein A like domain"/>
    <property type="match status" value="1"/>
</dbReference>
<organism evidence="7 8">
    <name type="scientific">Dyella flava</name>
    <dbReference type="NCBI Taxonomy" id="1920170"/>
    <lineage>
        <taxon>Bacteria</taxon>
        <taxon>Pseudomonadati</taxon>
        <taxon>Pseudomonadota</taxon>
        <taxon>Gammaproteobacteria</taxon>
        <taxon>Lysobacterales</taxon>
        <taxon>Rhodanobacteraceae</taxon>
        <taxon>Dyella</taxon>
    </lineage>
</organism>
<comment type="caution">
    <text evidence="7">The sequence shown here is derived from an EMBL/GenBank/DDBJ whole genome shotgun (WGS) entry which is preliminary data.</text>
</comment>
<sequence length="235" mass="24734">MTCTACCTQARTMLRLSLLTAGLLLLLQPAMARQDDRNQPIHVVHANSMDGYNEPNSISTFKGNVLITQGTMKLTGELARIWTAKEDTSVDHIIVTSIAPKRPHIEQIDDNGNLMTGDADQLYYDNVNGIAILTGNAFVHQQNKGDAHGTKLTYNTQTGYMVGESGNAGQVTMTFLPKQKPLPPPKNGKPAASPAPAPTPAKKPAASTPATGTAKPAPASSTAAPASASSTSTKE</sequence>
<evidence type="ECO:0000256" key="2">
    <source>
        <dbReference type="ARBA" id="ARBA00022729"/>
    </source>
</evidence>
<dbReference type="Proteomes" id="UP001430149">
    <property type="component" value="Unassembled WGS sequence"/>
</dbReference>
<keyword evidence="3" id="KW-0574">Periplasm</keyword>
<feature type="domain" description="Organic solvent tolerance-like N-terminal" evidence="6">
    <location>
        <begin position="46"/>
        <end position="159"/>
    </location>
</feature>
<dbReference type="PANTHER" id="PTHR36504">
    <property type="entry name" value="LIPOPOLYSACCHARIDE EXPORT SYSTEM PROTEIN LPTA"/>
    <property type="match status" value="1"/>
</dbReference>
<evidence type="ECO:0000259" key="6">
    <source>
        <dbReference type="Pfam" id="PF03968"/>
    </source>
</evidence>
<evidence type="ECO:0000256" key="1">
    <source>
        <dbReference type="ARBA" id="ARBA00022448"/>
    </source>
</evidence>
<keyword evidence="1" id="KW-0813">Transport</keyword>
<accession>A0ABS2K7D6</accession>
<evidence type="ECO:0000256" key="4">
    <source>
        <dbReference type="SAM" id="MobiDB-lite"/>
    </source>
</evidence>